<dbReference type="SUPFAM" id="SSF50630">
    <property type="entry name" value="Acid proteases"/>
    <property type="match status" value="1"/>
</dbReference>
<dbReference type="Proteomes" id="UP000199226">
    <property type="component" value="Unassembled WGS sequence"/>
</dbReference>
<dbReference type="GO" id="GO:0006508">
    <property type="term" value="P:proteolysis"/>
    <property type="evidence" value="ECO:0007669"/>
    <property type="project" value="UniProtKB-KW"/>
</dbReference>
<protein>
    <submittedName>
        <fullName evidence="1">Aspartyl protease</fullName>
    </submittedName>
</protein>
<dbReference type="Pfam" id="PF13650">
    <property type="entry name" value="Asp_protease_2"/>
    <property type="match status" value="1"/>
</dbReference>
<dbReference type="InterPro" id="IPR001969">
    <property type="entry name" value="Aspartic_peptidase_AS"/>
</dbReference>
<dbReference type="InterPro" id="IPR021109">
    <property type="entry name" value="Peptidase_aspartic_dom_sf"/>
</dbReference>
<evidence type="ECO:0000313" key="1">
    <source>
        <dbReference type="EMBL" id="SDL97844.1"/>
    </source>
</evidence>
<dbReference type="AlphaFoldDB" id="A0A1G9PGI6"/>
<dbReference type="InterPro" id="IPR034122">
    <property type="entry name" value="Retropepsin-like_bacterial"/>
</dbReference>
<sequence length="142" mass="15446">MANTIVPLELINLNDDGFHLLVEVVVFGQSFHAVLDTGASKTVFDKGTVEKLMKDGDLMASDKLSTGLGTNTMESHTIILPQLKIGKLKLKNFEAAVLDLSTINQAYSTLNLPPVIGVLGGDILFSHQAIINYKKLRLKLVK</sequence>
<dbReference type="GO" id="GO:0004190">
    <property type="term" value="F:aspartic-type endopeptidase activity"/>
    <property type="evidence" value="ECO:0007669"/>
    <property type="project" value="InterPro"/>
</dbReference>
<dbReference type="PROSITE" id="PS00141">
    <property type="entry name" value="ASP_PROTEASE"/>
    <property type="match status" value="1"/>
</dbReference>
<keyword evidence="1" id="KW-0645">Protease</keyword>
<dbReference type="Gene3D" id="2.40.70.10">
    <property type="entry name" value="Acid Proteases"/>
    <property type="match status" value="1"/>
</dbReference>
<keyword evidence="1" id="KW-0378">Hydrolase</keyword>
<dbReference type="CDD" id="cd05483">
    <property type="entry name" value="retropepsin_like_bacteria"/>
    <property type="match status" value="1"/>
</dbReference>
<organism evidence="1 2">
    <name type="scientific">Daejeonella rubra</name>
    <dbReference type="NCBI Taxonomy" id="990371"/>
    <lineage>
        <taxon>Bacteria</taxon>
        <taxon>Pseudomonadati</taxon>
        <taxon>Bacteroidota</taxon>
        <taxon>Sphingobacteriia</taxon>
        <taxon>Sphingobacteriales</taxon>
        <taxon>Sphingobacteriaceae</taxon>
        <taxon>Daejeonella</taxon>
    </lineage>
</organism>
<gene>
    <name evidence="1" type="ORF">SAMN05421813_104121</name>
</gene>
<evidence type="ECO:0000313" key="2">
    <source>
        <dbReference type="Proteomes" id="UP000199226"/>
    </source>
</evidence>
<reference evidence="2" key="1">
    <citation type="submission" date="2016-10" db="EMBL/GenBank/DDBJ databases">
        <authorList>
            <person name="Varghese N."/>
            <person name="Submissions S."/>
        </authorList>
    </citation>
    <scope>NUCLEOTIDE SEQUENCE [LARGE SCALE GENOMIC DNA]</scope>
    <source>
        <strain evidence="2">DSM 24536</strain>
    </source>
</reference>
<dbReference type="OrthoDB" id="7433208at2"/>
<name>A0A1G9PGI6_9SPHI</name>
<dbReference type="RefSeq" id="WP_090700808.1">
    <property type="nucleotide sequence ID" value="NZ_FNHH01000004.1"/>
</dbReference>
<proteinExistence type="predicted"/>
<accession>A0A1G9PGI6</accession>
<keyword evidence="2" id="KW-1185">Reference proteome</keyword>
<dbReference type="STRING" id="990371.SAMN05421813_104121"/>
<dbReference type="EMBL" id="FNHH01000004">
    <property type="protein sequence ID" value="SDL97844.1"/>
    <property type="molecule type" value="Genomic_DNA"/>
</dbReference>